<evidence type="ECO:0000256" key="8">
    <source>
        <dbReference type="ARBA" id="ARBA00023303"/>
    </source>
</evidence>
<name>A0A267DHS6_9PLAT</name>
<gene>
    <name evidence="9" type="primary">inx</name>
    <name evidence="11" type="ORF">BOX15_Mlig014703g3</name>
</gene>
<dbReference type="GO" id="GO:0034220">
    <property type="term" value="P:monoatomic ion transmembrane transport"/>
    <property type="evidence" value="ECO:0007669"/>
    <property type="project" value="UniProtKB-KW"/>
</dbReference>
<dbReference type="PANTHER" id="PTHR11893:SF36">
    <property type="entry name" value="INNEXIN-5"/>
    <property type="match status" value="1"/>
</dbReference>
<proteinExistence type="inferred from homology"/>
<feature type="region of interest" description="Disordered" evidence="10">
    <location>
        <begin position="510"/>
        <end position="531"/>
    </location>
</feature>
<evidence type="ECO:0000256" key="9">
    <source>
        <dbReference type="RuleBase" id="RU010713"/>
    </source>
</evidence>
<dbReference type="Pfam" id="PF00876">
    <property type="entry name" value="Innexin"/>
    <property type="match status" value="1"/>
</dbReference>
<dbReference type="PANTHER" id="PTHR11893">
    <property type="entry name" value="INNEXIN"/>
    <property type="match status" value="1"/>
</dbReference>
<dbReference type="PRINTS" id="PR01262">
    <property type="entry name" value="INNEXIN"/>
</dbReference>
<feature type="transmembrane region" description="Helical" evidence="9">
    <location>
        <begin position="112"/>
        <end position="131"/>
    </location>
</feature>
<sequence length="531" mass="60001">MAEIFQQLYSINIVSYVGVEDFADRLSFQITVTLLTACCGLTTVMCYIMWPVACFQHNTFGEFMDGKDIGGQIEYSTYFCWTEGTYAVHPNNFSIDITARDGGMSAYADKKIVYYQWVPFLLALQALMFYLPRLLWNSISYDRAGTDVGHIIKVASDAGREEEEAHDKLITYAVRMIEVMLDRTHKCHEERPLVATTKNKCSSFLSVALPSRISGSWLIFTYLVVKLTYASNAVAQLVLMQYFLQLHGSHYHLLGISLLSDIVRGHDWHNSMAFPRVGCCAVFMRSGAAGNWQFCQCTLPVNIINEKIYIFLWFWFIFVAASTLLSTIVWLYRLVNASLTCRFVKKYLRLADNYSVELRNRKRFLRNFTHQFLRRDGAFVLKMVALNAGDVVCAEIIQRLWQHYLVDEGFSDDGEAAEESLLLEEGSEQQQQQPQQAELKKPETGILKLSCDRLPPKRESSRRRLRRSSLGTPTAAAAEAAAAAAATAAEDPTVAATLAQRRCLKGGLSRGVSFHLDEDRDDEADSEGIKS</sequence>
<feature type="transmembrane region" description="Helical" evidence="9">
    <location>
        <begin position="26"/>
        <end position="50"/>
    </location>
</feature>
<comment type="function">
    <text evidence="9">Structural component of the gap junctions.</text>
</comment>
<feature type="compositionally biased region" description="Acidic residues" evidence="10">
    <location>
        <begin position="519"/>
        <end position="531"/>
    </location>
</feature>
<keyword evidence="2 9" id="KW-0813">Transport</keyword>
<protein>
    <recommendedName>
        <fullName evidence="9">Innexin</fullName>
    </recommendedName>
</protein>
<evidence type="ECO:0000313" key="11">
    <source>
        <dbReference type="EMBL" id="PAA48811.1"/>
    </source>
</evidence>
<comment type="similarity">
    <text evidence="9">Belongs to the pannexin family.</text>
</comment>
<keyword evidence="3" id="KW-1003">Cell membrane</keyword>
<dbReference type="EMBL" id="NIVC01004047">
    <property type="protein sequence ID" value="PAA48811.1"/>
    <property type="molecule type" value="Genomic_DNA"/>
</dbReference>
<dbReference type="InterPro" id="IPR000990">
    <property type="entry name" value="Innexin"/>
</dbReference>
<organism evidence="11 12">
    <name type="scientific">Macrostomum lignano</name>
    <dbReference type="NCBI Taxonomy" id="282301"/>
    <lineage>
        <taxon>Eukaryota</taxon>
        <taxon>Metazoa</taxon>
        <taxon>Spiralia</taxon>
        <taxon>Lophotrochozoa</taxon>
        <taxon>Platyhelminthes</taxon>
        <taxon>Rhabditophora</taxon>
        <taxon>Macrostomorpha</taxon>
        <taxon>Macrostomida</taxon>
        <taxon>Macrostomidae</taxon>
        <taxon>Macrostomum</taxon>
    </lineage>
</organism>
<dbReference type="GO" id="GO:0005243">
    <property type="term" value="F:gap junction channel activity"/>
    <property type="evidence" value="ECO:0007669"/>
    <property type="project" value="TreeGrafter"/>
</dbReference>
<dbReference type="GO" id="GO:0005921">
    <property type="term" value="C:gap junction"/>
    <property type="evidence" value="ECO:0007669"/>
    <property type="project" value="UniProtKB-UniRule"/>
</dbReference>
<evidence type="ECO:0000256" key="1">
    <source>
        <dbReference type="ARBA" id="ARBA00004651"/>
    </source>
</evidence>
<accession>A0A267DHS6</accession>
<evidence type="ECO:0000256" key="2">
    <source>
        <dbReference type="ARBA" id="ARBA00022448"/>
    </source>
</evidence>
<evidence type="ECO:0000256" key="7">
    <source>
        <dbReference type="ARBA" id="ARBA00023136"/>
    </source>
</evidence>
<feature type="transmembrane region" description="Helical" evidence="9">
    <location>
        <begin position="219"/>
        <end position="244"/>
    </location>
</feature>
<dbReference type="STRING" id="282301.A0A267DHS6"/>
<keyword evidence="5 9" id="KW-1133">Transmembrane helix</keyword>
<keyword evidence="8 9" id="KW-0407">Ion channel</keyword>
<evidence type="ECO:0000313" key="12">
    <source>
        <dbReference type="Proteomes" id="UP000215902"/>
    </source>
</evidence>
<keyword evidence="4 9" id="KW-0812">Transmembrane</keyword>
<dbReference type="AlphaFoldDB" id="A0A267DHS6"/>
<keyword evidence="6 9" id="KW-0406">Ion transport</keyword>
<comment type="subcellular location">
    <subcellularLocation>
        <location evidence="1 9">Cell membrane</location>
        <topology evidence="1 9">Multi-pass membrane protein</topology>
    </subcellularLocation>
</comment>
<evidence type="ECO:0000256" key="4">
    <source>
        <dbReference type="ARBA" id="ARBA00022692"/>
    </source>
</evidence>
<keyword evidence="7 9" id="KW-0472">Membrane</keyword>
<dbReference type="PROSITE" id="PS51013">
    <property type="entry name" value="PANNEXIN"/>
    <property type="match status" value="1"/>
</dbReference>
<evidence type="ECO:0000256" key="6">
    <source>
        <dbReference type="ARBA" id="ARBA00023065"/>
    </source>
</evidence>
<dbReference type="Proteomes" id="UP000215902">
    <property type="component" value="Unassembled WGS sequence"/>
</dbReference>
<keyword evidence="12" id="KW-1185">Reference proteome</keyword>
<evidence type="ECO:0000256" key="10">
    <source>
        <dbReference type="SAM" id="MobiDB-lite"/>
    </source>
</evidence>
<evidence type="ECO:0000256" key="3">
    <source>
        <dbReference type="ARBA" id="ARBA00022475"/>
    </source>
</evidence>
<dbReference type="OrthoDB" id="5867527at2759"/>
<dbReference type="GO" id="GO:0005886">
    <property type="term" value="C:plasma membrane"/>
    <property type="evidence" value="ECO:0007669"/>
    <property type="project" value="UniProtKB-SubCell"/>
</dbReference>
<comment type="caution">
    <text evidence="11">The sequence shown here is derived from an EMBL/GenBank/DDBJ whole genome shotgun (WGS) entry which is preliminary data.</text>
</comment>
<feature type="transmembrane region" description="Helical" evidence="9">
    <location>
        <begin position="308"/>
        <end position="332"/>
    </location>
</feature>
<reference evidence="11 12" key="1">
    <citation type="submission" date="2017-06" db="EMBL/GenBank/DDBJ databases">
        <title>A platform for efficient transgenesis in Macrostomum lignano, a flatworm model organism for stem cell research.</title>
        <authorList>
            <person name="Berezikov E."/>
        </authorList>
    </citation>
    <scope>NUCLEOTIDE SEQUENCE [LARGE SCALE GENOMIC DNA]</scope>
    <source>
        <strain evidence="11">DV1</strain>
        <tissue evidence="11">Whole organism</tissue>
    </source>
</reference>
<evidence type="ECO:0000256" key="5">
    <source>
        <dbReference type="ARBA" id="ARBA00022989"/>
    </source>
</evidence>